<dbReference type="PROSITE" id="PS52004">
    <property type="entry name" value="KS3_2"/>
    <property type="match status" value="1"/>
</dbReference>
<dbReference type="InterPro" id="IPR020841">
    <property type="entry name" value="PKS_Beta-ketoAc_synthase_dom"/>
</dbReference>
<dbReference type="Pfam" id="PF00109">
    <property type="entry name" value="ketoacyl-synt"/>
    <property type="match status" value="1"/>
</dbReference>
<feature type="region of interest" description="Disordered" evidence="5">
    <location>
        <begin position="2066"/>
        <end position="2106"/>
    </location>
</feature>
<keyword evidence="1" id="KW-0596">Phosphopantetheine</keyword>
<name>A0ABY6EI50_9ACTN</name>
<dbReference type="Gene3D" id="3.40.50.720">
    <property type="entry name" value="NAD(P)-binding Rossmann-like Domain"/>
    <property type="match status" value="1"/>
</dbReference>
<evidence type="ECO:0000313" key="7">
    <source>
        <dbReference type="EMBL" id="UXY34549.1"/>
    </source>
</evidence>
<sequence>MTSLVRAHDLILCLTPFGEPDAALAAAACAAGAFGVLDLGTGDRRSREELSRLRRAAPGRFGVRVTGRCALDPTDLAGGPDTVILAPDAPWPVNRLSSAYRVLAEVTDSVRARQAVRDGAHGLIARGAEAGGRVGELSTFVLLQQLLADEELDGVPVWACGGVGPHTAAAAVAGGAAGVVLDSQLALLAESSLPESVRAALRSLDGSETVVLGGHRVLRRRGPGTPTPPADDQETVASLLGARDLRTQLLPVGQDGFLAARFADRWADVRGVVSAVSGAIQALADAAPADGADLANGSASADGADLVNGSASADGVDLVTGSASADGVDLVTGSASADGADLVTGSASAEGAGLVTGSASADGVDLATGSASADGADLATGSASADGADLANGSASAEGAGLVTGSAWADGADLANGSASADGADLANGSASAEGAGLVTGSAPADAAGREAVDRGDGTAGPSGADGASRAAGPGGFAGASGADGPTGFAGTSGADGPTGFAGASGADGPSRAAGPSRADGASRAVGPTGVAGASGADGPSPADGPTGADGPARTARPHGPAGVEYPAFAGALRPGSGMSRALGTRLPVAQGPMTRVSDQAGFAAAVARDGALPFLALALADGERTRSMLTEARAVLDGRPWGVGVLGFAPEDIRNAQLEAVRELRPTHAIIAGGRPAQAEALERAGIRTFLHVPSPGLLRQFLDAGARRFVFEGSECGGHVGPRASFPLWEAQLAAIEDFLADTAGPGDDAAHGLEIFFAGGIHDERSAAMAAALAAPLTARGAAVGVLMGTAYLFTEEAVAHGAVQPLFQHQVLAATATALLETAPGHATRCVPSPFTHDYRDREAALRTAGVPDREVWETLERLNVGRLRIASKGLERTADGALRTVAEQRQLTDGMFMAGEVVVLRTATTTMADLHRSVTDGAADFLAARTAPLARTAELARAAHASWPKPGSTAEPQPPAPLDVAIVGMACMFPQAPDLATFWANVVSGHDAVTEVPPDRWDPAVHHAAGSTASVWGGFLPRIPFDPLRYGIPPASLGSIEPVQLLSLEAARRALDDAGYGAGGKEFDRSRTSVVFGAEAGSDLSNAVTLRAVLPAYYGRVPDGLDEQLPRLTEDSFPGMLANVISGRIANRLDLGGANYTVDAACASSLAALDVACKELVSGTSDVVLCGGADLHNGINDYVLFSSVHALSPTGRSRAFDASADGIALGEGVACVVLKRLADAERAGDRIYGVVRGLGSASDGRSLGLTAPRPEGQRAALERAYRNAGVSPADVGLVEAHGTGTVVGDRTELAVLAEVFTAAGARAAGCALGSVKSQIGHTKCAAGLAGLIKTTLALYTGVTPPTVHLERPNPAWAKDDSPFVFHTRARPWTAPAAERLAGVSAFGFGGTNFHAVLSAHEGAPPPRRTLDAWPAELFLIRGRDTAAAHREVTELLRAVEAEGRPWRLRDLALAAAHRADTSNEPVRAALVSRDTAELAGQLRRVLAGEHDPAAGIHLADRTDGDAVPDAAHPADPAPAGKMAFLFPGQGSQRTGMLGDLLIALPELRHYLHLGHVHEDLIYPPAAFDDTARERHRTALTDTRTAQPALGITGLAAHAFLTAAGVRPDMAAGHSYGELAALAAAGALDPETLLELSAERAEAILAAAGDEPGTMAAVGAGAEDVVRALRAAGAPGSVVVANLNSPEQTVISGPTADVDTAVRLLRTAGLGARRIPVACAFHSPLVSAAGERFAEVLAERTVRPPEFPVWANRTAAPYPHDPDGVRAELAAQIGSPVGFAAQIRAMYAAGARTFVEAGPGTVLTRLVGQILGDRPHRTIACEPRADSGLPGWLDALARLAVAGVPVQTAWLLRGRDAVDALRAPVPERPGWTVDGHLVRTADGAPLPGALAPARRVLETTVTSDQPYGAPADRDALISEFLRTSREMIAAQRDVLLTYFGAGPAAPAAPPLPPQQLPAAPVRHAVAPPEPEPATAGGDTAGPDVERLVLQIISERTGYPVDMIEPDLDLEADLSIDSIKRAEIAGELAKRLGIADGAQVLDDAELEELAKARTAAAVTHWLTARTGADPGGGGQTDPPVEQRSAPSDHGPEQPTTPPGEGIEGLEVAAPRRLELRPVPLPAPQAADPDRVLAGRRFVLLGGGAGDGEGPGTEEPAYERGTAGVAEAVARRLTGHGADVRLLGRDHLLAAGDPALDGPPDGVVYLGALTGPDAPVLPDAFPVVRAALARGPRRLLAVRTADRSGSPRSAGLDGLFRTVAREYPDLLARVVAVPDTSAPAVADAVLAELLAPEPAPVVLRTADGARQGLELTPAPLGPLGGTGAGPAGEGAAEAAALGLDRDSVVLLVGGAHGITARFAATLATASRCRIELLGRTPAPTGPEPASTAAARTPVELRAALAAGPGAPKPAEIDRAARLILAQREITTTLAELTAHGSAARYRSVDFRERDAVLQAVKEIHAEHGRLDGVVFAAGIIEDRLIAEKTPESFQRVYGTKTAGAAALFAALDDLPSAPAFTVLFGSIAAVLGNRGQADYAAANDALETLGARWAARTGNRALTVHWGPWAPSGTHTGMVGAELGREYARRGVRLIDPDEGTAALLRELAWGDPAVRAVVHTASGW</sequence>
<evidence type="ECO:0000256" key="4">
    <source>
        <dbReference type="ARBA" id="ARBA00023194"/>
    </source>
</evidence>
<feature type="compositionally biased region" description="Low complexity" evidence="5">
    <location>
        <begin position="532"/>
        <end position="553"/>
    </location>
</feature>
<dbReference type="SUPFAM" id="SSF55048">
    <property type="entry name" value="Probable ACP-binding domain of malonyl-CoA ACP transacylase"/>
    <property type="match status" value="1"/>
</dbReference>
<dbReference type="SMART" id="SM00822">
    <property type="entry name" value="PKS_KR"/>
    <property type="match status" value="1"/>
</dbReference>
<keyword evidence="4" id="KW-0045">Antibiotic biosynthesis</keyword>
<dbReference type="PANTHER" id="PTHR43074:SF1">
    <property type="entry name" value="BETA-KETOACYL SYNTHASE FAMILY PROTEIN-RELATED"/>
    <property type="match status" value="1"/>
</dbReference>
<keyword evidence="3" id="KW-0808">Transferase</keyword>
<dbReference type="Gene3D" id="1.10.1200.10">
    <property type="entry name" value="ACP-like"/>
    <property type="match status" value="1"/>
</dbReference>
<keyword evidence="8" id="KW-1185">Reference proteome</keyword>
<protein>
    <submittedName>
        <fullName evidence="7">SDR family oxidoreductase</fullName>
    </submittedName>
</protein>
<dbReference type="InterPro" id="IPR001227">
    <property type="entry name" value="Ac_transferase_dom_sf"/>
</dbReference>
<dbReference type="SMART" id="SM00827">
    <property type="entry name" value="PKS_AT"/>
    <property type="match status" value="1"/>
</dbReference>
<evidence type="ECO:0000259" key="6">
    <source>
        <dbReference type="PROSITE" id="PS52004"/>
    </source>
</evidence>
<dbReference type="PANTHER" id="PTHR43074">
    <property type="entry name" value="OMEGA-3 POLYUNSATURATED FATTY ACID SYNTHASE PFAB-RELATED"/>
    <property type="match status" value="1"/>
</dbReference>
<evidence type="ECO:0000313" key="8">
    <source>
        <dbReference type="Proteomes" id="UP001060733"/>
    </source>
</evidence>
<dbReference type="InterPro" id="IPR009081">
    <property type="entry name" value="PP-bd_ACP"/>
</dbReference>
<evidence type="ECO:0000256" key="5">
    <source>
        <dbReference type="SAM" id="MobiDB-lite"/>
    </source>
</evidence>
<dbReference type="SUPFAM" id="SSF52151">
    <property type="entry name" value="FabD/lysophospholipase-like"/>
    <property type="match status" value="1"/>
</dbReference>
<dbReference type="InterPro" id="IPR014031">
    <property type="entry name" value="Ketoacyl_synth_C"/>
</dbReference>
<dbReference type="SMART" id="SM00825">
    <property type="entry name" value="PKS_KS"/>
    <property type="match status" value="1"/>
</dbReference>
<evidence type="ECO:0000256" key="2">
    <source>
        <dbReference type="ARBA" id="ARBA00022553"/>
    </source>
</evidence>
<dbReference type="Pfam" id="PF00550">
    <property type="entry name" value="PP-binding"/>
    <property type="match status" value="1"/>
</dbReference>
<dbReference type="CDD" id="cd00833">
    <property type="entry name" value="PKS"/>
    <property type="match status" value="1"/>
</dbReference>
<dbReference type="InterPro" id="IPR014030">
    <property type="entry name" value="Ketoacyl_synth_N"/>
</dbReference>
<feature type="region of interest" description="Disordered" evidence="5">
    <location>
        <begin position="426"/>
        <end position="569"/>
    </location>
</feature>
<dbReference type="SUPFAM" id="SSF51412">
    <property type="entry name" value="Inosine monophosphate dehydrogenase (IMPDH)"/>
    <property type="match status" value="2"/>
</dbReference>
<dbReference type="InterPro" id="IPR052568">
    <property type="entry name" value="PKS-FAS_Synthase"/>
</dbReference>
<dbReference type="Gene3D" id="3.30.70.250">
    <property type="entry name" value="Malonyl-CoA ACP transacylase, ACP-binding"/>
    <property type="match status" value="1"/>
</dbReference>
<dbReference type="RefSeq" id="WP_263277428.1">
    <property type="nucleotide sequence ID" value="NZ_CP106795.1"/>
</dbReference>
<dbReference type="InterPro" id="IPR057326">
    <property type="entry name" value="KR_dom"/>
</dbReference>
<dbReference type="Pfam" id="PF02801">
    <property type="entry name" value="Ketoacyl-synt_C"/>
    <property type="match status" value="1"/>
</dbReference>
<evidence type="ECO:0000256" key="1">
    <source>
        <dbReference type="ARBA" id="ARBA00022450"/>
    </source>
</evidence>
<proteinExistence type="predicted"/>
<dbReference type="Gene3D" id="3.20.20.70">
    <property type="entry name" value="Aldolase class I"/>
    <property type="match status" value="2"/>
</dbReference>
<feature type="compositionally biased region" description="Basic and acidic residues" evidence="5">
    <location>
        <begin position="448"/>
        <end position="457"/>
    </location>
</feature>
<dbReference type="SUPFAM" id="SSF47336">
    <property type="entry name" value="ACP-like"/>
    <property type="match status" value="1"/>
</dbReference>
<dbReference type="Gene3D" id="3.40.366.10">
    <property type="entry name" value="Malonyl-Coenzyme A Acyl Carrier Protein, domain 2"/>
    <property type="match status" value="1"/>
</dbReference>
<dbReference type="InterPro" id="IPR032821">
    <property type="entry name" value="PKS_assoc"/>
</dbReference>
<keyword evidence="2" id="KW-0597">Phosphoprotein</keyword>
<organism evidence="7 8">
    <name type="scientific">Streptomyces albidocamelliae</name>
    <dbReference type="NCBI Taxonomy" id="2981135"/>
    <lineage>
        <taxon>Bacteria</taxon>
        <taxon>Bacillati</taxon>
        <taxon>Actinomycetota</taxon>
        <taxon>Actinomycetes</taxon>
        <taxon>Kitasatosporales</taxon>
        <taxon>Streptomycetaceae</taxon>
        <taxon>Streptomyces</taxon>
    </lineage>
</organism>
<reference evidence="7" key="1">
    <citation type="submission" date="2022-10" db="EMBL/GenBank/DDBJ databases">
        <authorList>
            <person name="Mo P."/>
        </authorList>
    </citation>
    <scope>NUCLEOTIDE SEQUENCE</scope>
    <source>
        <strain evidence="7">HUAS 14-6</strain>
    </source>
</reference>
<dbReference type="Pfam" id="PF08659">
    <property type="entry name" value="KR"/>
    <property type="match status" value="1"/>
</dbReference>
<accession>A0ABY6EI50</accession>
<dbReference type="InterPro" id="IPR016036">
    <property type="entry name" value="Malonyl_transacylase_ACP-bd"/>
</dbReference>
<dbReference type="InterPro" id="IPR016039">
    <property type="entry name" value="Thiolase-like"/>
</dbReference>
<dbReference type="Proteomes" id="UP001060733">
    <property type="component" value="Chromosome"/>
</dbReference>
<evidence type="ECO:0000256" key="3">
    <source>
        <dbReference type="ARBA" id="ARBA00022679"/>
    </source>
</evidence>
<feature type="domain" description="Ketosynthase family 3 (KS3)" evidence="6">
    <location>
        <begin position="966"/>
        <end position="1404"/>
    </location>
</feature>
<dbReference type="InterPro" id="IPR013785">
    <property type="entry name" value="Aldolase_TIM"/>
</dbReference>
<dbReference type="Gene3D" id="3.40.47.10">
    <property type="match status" value="1"/>
</dbReference>
<dbReference type="InterPro" id="IPR036291">
    <property type="entry name" value="NAD(P)-bd_dom_sf"/>
</dbReference>
<dbReference type="EMBL" id="CP106795">
    <property type="protein sequence ID" value="UXY34549.1"/>
    <property type="molecule type" value="Genomic_DNA"/>
</dbReference>
<dbReference type="InterPro" id="IPR013968">
    <property type="entry name" value="PKS_KR"/>
</dbReference>
<dbReference type="Pfam" id="PF03060">
    <property type="entry name" value="NMO"/>
    <property type="match status" value="2"/>
</dbReference>
<dbReference type="Pfam" id="PF00698">
    <property type="entry name" value="Acyl_transf_1"/>
    <property type="match status" value="1"/>
</dbReference>
<dbReference type="InterPro" id="IPR016035">
    <property type="entry name" value="Acyl_Trfase/lysoPLipase"/>
</dbReference>
<gene>
    <name evidence="7" type="ORF">N8I86_07265</name>
</gene>
<dbReference type="SUPFAM" id="SSF51735">
    <property type="entry name" value="NAD(P)-binding Rossmann-fold domains"/>
    <property type="match status" value="2"/>
</dbReference>
<dbReference type="InterPro" id="IPR014043">
    <property type="entry name" value="Acyl_transferase_dom"/>
</dbReference>
<dbReference type="Pfam" id="PF16197">
    <property type="entry name" value="KAsynt_C_assoc"/>
    <property type="match status" value="1"/>
</dbReference>
<dbReference type="SUPFAM" id="SSF53901">
    <property type="entry name" value="Thiolase-like"/>
    <property type="match status" value="1"/>
</dbReference>
<dbReference type="InterPro" id="IPR036736">
    <property type="entry name" value="ACP-like_sf"/>
</dbReference>